<evidence type="ECO:0000256" key="1">
    <source>
        <dbReference type="SAM" id="SignalP"/>
    </source>
</evidence>
<name>A0ABQ4TQ76_9HYPH</name>
<dbReference type="SUPFAM" id="SSF53474">
    <property type="entry name" value="alpha/beta-Hydrolases"/>
    <property type="match status" value="1"/>
</dbReference>
<evidence type="ECO:0000259" key="2">
    <source>
        <dbReference type="Pfam" id="PF12697"/>
    </source>
</evidence>
<dbReference type="PANTHER" id="PTHR37017:SF11">
    <property type="entry name" value="ESTERASE_LIPASE_THIOESTERASE DOMAIN-CONTAINING PROTEIN"/>
    <property type="match status" value="1"/>
</dbReference>
<dbReference type="Proteomes" id="UP001055101">
    <property type="component" value="Unassembled WGS sequence"/>
</dbReference>
<keyword evidence="1" id="KW-0732">Signal</keyword>
<dbReference type="InterPro" id="IPR006311">
    <property type="entry name" value="TAT_signal"/>
</dbReference>
<comment type="caution">
    <text evidence="3">The sequence shown here is derived from an EMBL/GenBank/DDBJ whole genome shotgun (WGS) entry which is preliminary data.</text>
</comment>
<evidence type="ECO:0000313" key="4">
    <source>
        <dbReference type="Proteomes" id="UP001055101"/>
    </source>
</evidence>
<accession>A0ABQ4TQ76</accession>
<dbReference type="Pfam" id="PF12697">
    <property type="entry name" value="Abhydrolase_6"/>
    <property type="match status" value="1"/>
</dbReference>
<proteinExistence type="predicted"/>
<evidence type="ECO:0000313" key="3">
    <source>
        <dbReference type="EMBL" id="GJE57451.1"/>
    </source>
</evidence>
<dbReference type="Gene3D" id="3.40.50.1820">
    <property type="entry name" value="alpha/beta hydrolase"/>
    <property type="match status" value="1"/>
</dbReference>
<dbReference type="InterPro" id="IPR000073">
    <property type="entry name" value="AB_hydrolase_1"/>
</dbReference>
<dbReference type="GO" id="GO:0016787">
    <property type="term" value="F:hydrolase activity"/>
    <property type="evidence" value="ECO:0007669"/>
    <property type="project" value="UniProtKB-KW"/>
</dbReference>
<sequence>MMTRRTLNRTLVAGAAAGLLSGTASAQDLPRARNVVLVHGLFADGSCWSEVIPRLQAAGLNVTSVQNPLTSFEEAVASARRVLARQEGPTVLVGHSFSGMIVTEAGVDPKVSALVYVAARAPDAGEDYTALAKTYPTPPASAGIVFDGDEGRLSEAAFLKDFAGDLPAEKARVLFAVQQPFHKALLAGKTTQAAWRSKPSFYAVSTEDRTINPDLERFMAKRMNARTVELKASHLSLLSQPQAIADLILEAAGESGHP</sequence>
<feature type="signal peptide" evidence="1">
    <location>
        <begin position="1"/>
        <end position="26"/>
    </location>
</feature>
<dbReference type="PROSITE" id="PS51318">
    <property type="entry name" value="TAT"/>
    <property type="match status" value="1"/>
</dbReference>
<feature type="domain" description="AB hydrolase-1" evidence="2">
    <location>
        <begin position="35"/>
        <end position="246"/>
    </location>
</feature>
<reference evidence="3" key="1">
    <citation type="journal article" date="2021" name="Front. Microbiol.">
        <title>Comprehensive Comparative Genomics and Phenotyping of Methylobacterium Species.</title>
        <authorList>
            <person name="Alessa O."/>
            <person name="Ogura Y."/>
            <person name="Fujitani Y."/>
            <person name="Takami H."/>
            <person name="Hayashi T."/>
            <person name="Sahin N."/>
            <person name="Tani A."/>
        </authorList>
    </citation>
    <scope>NUCLEOTIDE SEQUENCE</scope>
    <source>
        <strain evidence="3">DSM 23674</strain>
    </source>
</reference>
<gene>
    <name evidence="3" type="primary">pytH</name>
    <name evidence="3" type="ORF">EKPJFOCH_3967</name>
</gene>
<protein>
    <submittedName>
        <fullName evidence="3">Pyrethroid hydrolase</fullName>
    </submittedName>
</protein>
<keyword evidence="3" id="KW-0378">Hydrolase</keyword>
<organism evidence="3 4">
    <name type="scientific">Methylobacterium thuringiense</name>
    <dbReference type="NCBI Taxonomy" id="1003091"/>
    <lineage>
        <taxon>Bacteria</taxon>
        <taxon>Pseudomonadati</taxon>
        <taxon>Pseudomonadota</taxon>
        <taxon>Alphaproteobacteria</taxon>
        <taxon>Hyphomicrobiales</taxon>
        <taxon>Methylobacteriaceae</taxon>
        <taxon>Methylobacterium</taxon>
    </lineage>
</organism>
<dbReference type="RefSeq" id="WP_147817448.1">
    <property type="nucleotide sequence ID" value="NZ_BPRA01000024.1"/>
</dbReference>
<dbReference type="EMBL" id="BPRA01000024">
    <property type="protein sequence ID" value="GJE57451.1"/>
    <property type="molecule type" value="Genomic_DNA"/>
</dbReference>
<feature type="chain" id="PRO_5047479510" evidence="1">
    <location>
        <begin position="27"/>
        <end position="258"/>
    </location>
</feature>
<reference evidence="3" key="2">
    <citation type="submission" date="2021-08" db="EMBL/GenBank/DDBJ databases">
        <authorList>
            <person name="Tani A."/>
            <person name="Ola A."/>
            <person name="Ogura Y."/>
            <person name="Katsura K."/>
            <person name="Hayashi T."/>
        </authorList>
    </citation>
    <scope>NUCLEOTIDE SEQUENCE</scope>
    <source>
        <strain evidence="3">DSM 23674</strain>
    </source>
</reference>
<dbReference type="InterPro" id="IPR029058">
    <property type="entry name" value="AB_hydrolase_fold"/>
</dbReference>
<dbReference type="InterPro" id="IPR052897">
    <property type="entry name" value="Sec-Metab_Biosynth_Hydrolase"/>
</dbReference>
<dbReference type="PANTHER" id="PTHR37017">
    <property type="entry name" value="AB HYDROLASE-1 DOMAIN-CONTAINING PROTEIN-RELATED"/>
    <property type="match status" value="1"/>
</dbReference>
<keyword evidence="4" id="KW-1185">Reference proteome</keyword>